<evidence type="ECO:0000313" key="3">
    <source>
        <dbReference type="EMBL" id="KAG9244150.1"/>
    </source>
</evidence>
<dbReference type="PANTHER" id="PTHR45648:SF85">
    <property type="entry name" value="A, PUTATIVE (AFU_ORTHOLOGUE AFUA_2G10760)-RELATED"/>
    <property type="match status" value="1"/>
</dbReference>
<protein>
    <recommendedName>
        <fullName evidence="5">Carbohydrate esterase family 16 protein</fullName>
    </recommendedName>
</protein>
<sequence length="337" mass="36850">MASFMMKIVAVWLSLLVTTDAMITSPRPVCKATGHWPGFSNLKNTFIFGDSYTSIGFNQTGYQPTPTNPLGNPTYPGWTSSNGPNWIDFLTVKYNESSVLTYNLAYGGATLDSALVAPYLPVVSSVAEQVDNEWFPTYGGKSALWSDNDTLFAFFDGINDVVNSYYNGADATNALYANIFAIYRGLVDELYYAGGRNFAFLNVPPTQRSPLITGAGQWSIDTITAAILTWNTLLTQLANNVKTSFPDTNVFTVDANKVFTEVLDNPKRFAATAGYLNTTEYCDGYQNGTPVEDTLDPSCGIPVNQYFWLNSLHPTYPMQDVLAQEVASVLKAGPNAC</sequence>
<comment type="caution">
    <text evidence="3">The sequence shown here is derived from an EMBL/GenBank/DDBJ whole genome shotgun (WGS) entry which is preliminary data.</text>
</comment>
<organism evidence="3 4">
    <name type="scientific">Calycina marina</name>
    <dbReference type="NCBI Taxonomy" id="1763456"/>
    <lineage>
        <taxon>Eukaryota</taxon>
        <taxon>Fungi</taxon>
        <taxon>Dikarya</taxon>
        <taxon>Ascomycota</taxon>
        <taxon>Pezizomycotina</taxon>
        <taxon>Leotiomycetes</taxon>
        <taxon>Helotiales</taxon>
        <taxon>Pezizellaceae</taxon>
        <taxon>Calycina</taxon>
    </lineage>
</organism>
<dbReference type="Proteomes" id="UP000887226">
    <property type="component" value="Unassembled WGS sequence"/>
</dbReference>
<proteinExistence type="predicted"/>
<dbReference type="EMBL" id="MU253926">
    <property type="protein sequence ID" value="KAG9244150.1"/>
    <property type="molecule type" value="Genomic_DNA"/>
</dbReference>
<dbReference type="OrthoDB" id="1600564at2759"/>
<keyword evidence="1" id="KW-0378">Hydrolase</keyword>
<keyword evidence="4" id="KW-1185">Reference proteome</keyword>
<dbReference type="InterPro" id="IPR051058">
    <property type="entry name" value="GDSL_Est/Lipase"/>
</dbReference>
<dbReference type="Gene3D" id="3.40.50.1110">
    <property type="entry name" value="SGNH hydrolase"/>
    <property type="match status" value="1"/>
</dbReference>
<keyword evidence="2" id="KW-0732">Signal</keyword>
<dbReference type="InterPro" id="IPR036514">
    <property type="entry name" value="SGNH_hydro_sf"/>
</dbReference>
<dbReference type="Pfam" id="PF00657">
    <property type="entry name" value="Lipase_GDSL"/>
    <property type="match status" value="1"/>
</dbReference>
<dbReference type="AlphaFoldDB" id="A0A9P7Z2G0"/>
<evidence type="ECO:0000256" key="2">
    <source>
        <dbReference type="SAM" id="SignalP"/>
    </source>
</evidence>
<accession>A0A9P7Z2G0</accession>
<dbReference type="PANTHER" id="PTHR45648">
    <property type="entry name" value="GDSL LIPASE/ACYLHYDROLASE FAMILY PROTEIN (AFU_ORTHOLOGUE AFUA_4G14700)"/>
    <property type="match status" value="1"/>
</dbReference>
<feature type="signal peptide" evidence="2">
    <location>
        <begin position="1"/>
        <end position="21"/>
    </location>
</feature>
<dbReference type="InterPro" id="IPR001087">
    <property type="entry name" value="GDSL"/>
</dbReference>
<dbReference type="GO" id="GO:0016788">
    <property type="term" value="F:hydrolase activity, acting on ester bonds"/>
    <property type="evidence" value="ECO:0007669"/>
    <property type="project" value="InterPro"/>
</dbReference>
<evidence type="ECO:0000313" key="4">
    <source>
        <dbReference type="Proteomes" id="UP000887226"/>
    </source>
</evidence>
<dbReference type="SUPFAM" id="SSF52266">
    <property type="entry name" value="SGNH hydrolase"/>
    <property type="match status" value="1"/>
</dbReference>
<evidence type="ECO:0008006" key="5">
    <source>
        <dbReference type="Google" id="ProtNLM"/>
    </source>
</evidence>
<evidence type="ECO:0000256" key="1">
    <source>
        <dbReference type="ARBA" id="ARBA00022801"/>
    </source>
</evidence>
<name>A0A9P7Z2G0_9HELO</name>
<feature type="chain" id="PRO_5040206574" description="Carbohydrate esterase family 16 protein" evidence="2">
    <location>
        <begin position="22"/>
        <end position="337"/>
    </location>
</feature>
<dbReference type="CDD" id="cd01846">
    <property type="entry name" value="fatty_acyltransferase_like"/>
    <property type="match status" value="1"/>
</dbReference>
<gene>
    <name evidence="3" type="ORF">BJ878DRAFT_84410</name>
</gene>
<reference evidence="3" key="1">
    <citation type="journal article" date="2021" name="IMA Fungus">
        <title>Genomic characterization of three marine fungi, including Emericellopsis atlantica sp. nov. with signatures of a generalist lifestyle and marine biomass degradation.</title>
        <authorList>
            <person name="Hagestad O.C."/>
            <person name="Hou L."/>
            <person name="Andersen J.H."/>
            <person name="Hansen E.H."/>
            <person name="Altermark B."/>
            <person name="Li C."/>
            <person name="Kuhnert E."/>
            <person name="Cox R.J."/>
            <person name="Crous P.W."/>
            <person name="Spatafora J.W."/>
            <person name="Lail K."/>
            <person name="Amirebrahimi M."/>
            <person name="Lipzen A."/>
            <person name="Pangilinan J."/>
            <person name="Andreopoulos W."/>
            <person name="Hayes R.D."/>
            <person name="Ng V."/>
            <person name="Grigoriev I.V."/>
            <person name="Jackson S.A."/>
            <person name="Sutton T.D.S."/>
            <person name="Dobson A.D.W."/>
            <person name="Rama T."/>
        </authorList>
    </citation>
    <scope>NUCLEOTIDE SEQUENCE</scope>
    <source>
        <strain evidence="3">TRa3180A</strain>
    </source>
</reference>